<sequence length="318" mass="35479">MRADDPYGYLLVHFVEDRAGHGERVHLSLSEGDDPLRWRRLNDGAPVLETTAGTGGVRDPHLVRRPDGEGFHLVATDLRVWRPEGPDWEEFRRHGSRDVVVWDSPDLRTWSAPRHVTVAPPDAGMAWAPEAFHDEDAGVFVLHFAAALYAPDDPRHEGACVPRILTTTTRDFRTFTPAEPYLELPGGVIDMTVVRAGDQVHRFAKQDDDAPGSWRVFHQVGPSLFDPGFRTLATGLGQGFGPAVEGPLVFPTHDGSRWYLWVDQYGRPPQGYRALTTTDLASGEWEPVPDEELHLPPHTKHGAVLPLQRGEWKGLARL</sequence>
<dbReference type="Gene3D" id="2.115.10.20">
    <property type="entry name" value="Glycosyl hydrolase domain, family 43"/>
    <property type="match status" value="1"/>
</dbReference>
<dbReference type="RefSeq" id="WP_416344448.1">
    <property type="nucleotide sequence ID" value="NZ_JALQCY010000003.1"/>
</dbReference>
<dbReference type="PANTHER" id="PTHR43301:SF3">
    <property type="entry name" value="ARABINAN ENDO-1,5-ALPHA-L-ARABINOSIDASE A-RELATED"/>
    <property type="match status" value="1"/>
</dbReference>
<keyword evidence="1" id="KW-0378">Hydrolase</keyword>
<proteinExistence type="predicted"/>
<gene>
    <name evidence="1" type="ORF">M1843_12730</name>
</gene>
<protein>
    <submittedName>
        <fullName evidence="1">Glycoside hydrolase family 43 protein</fullName>
    </submittedName>
</protein>
<dbReference type="CDD" id="cd08983">
    <property type="entry name" value="GH43_Bt3655-like"/>
    <property type="match status" value="1"/>
</dbReference>
<dbReference type="Proteomes" id="UP001651050">
    <property type="component" value="Unassembled WGS sequence"/>
</dbReference>
<name>A0ABT0J583_9MICO</name>
<comment type="caution">
    <text evidence="1">The sequence shown here is derived from an EMBL/GenBank/DDBJ whole genome shotgun (WGS) entry which is preliminary data.</text>
</comment>
<dbReference type="EMBL" id="JALQCY010000003">
    <property type="protein sequence ID" value="MCK9794612.1"/>
    <property type="molecule type" value="Genomic_DNA"/>
</dbReference>
<evidence type="ECO:0000313" key="2">
    <source>
        <dbReference type="Proteomes" id="UP001651050"/>
    </source>
</evidence>
<evidence type="ECO:0000313" key="1">
    <source>
        <dbReference type="EMBL" id="MCK9794612.1"/>
    </source>
</evidence>
<accession>A0ABT0J583</accession>
<dbReference type="PANTHER" id="PTHR43301">
    <property type="entry name" value="ARABINAN ENDO-1,5-ALPHA-L-ARABINOSIDASE"/>
    <property type="match status" value="1"/>
</dbReference>
<reference evidence="1 2" key="1">
    <citation type="submission" date="2022-02" db="EMBL/GenBank/DDBJ databases">
        <title>The car tank lid bacteriome: a reservoir of bacteria with potential in bioremediation of fuel.</title>
        <authorList>
            <person name="Vidal-Verdu A."/>
            <person name="Gomez-Martinez D."/>
            <person name="Latorre-Perez A."/>
            <person name="Pereto J."/>
            <person name="Porcar M."/>
        </authorList>
    </citation>
    <scope>NUCLEOTIDE SEQUENCE [LARGE SCALE GENOMIC DNA]</scope>
    <source>
        <strain evidence="1 2">4D.3</strain>
    </source>
</reference>
<dbReference type="SUPFAM" id="SSF75005">
    <property type="entry name" value="Arabinanase/levansucrase/invertase"/>
    <property type="match status" value="1"/>
</dbReference>
<dbReference type="InterPro" id="IPR050727">
    <property type="entry name" value="GH43_arabinanases"/>
</dbReference>
<dbReference type="GO" id="GO:0016787">
    <property type="term" value="F:hydrolase activity"/>
    <property type="evidence" value="ECO:0007669"/>
    <property type="project" value="UniProtKB-KW"/>
</dbReference>
<organism evidence="1 2">
    <name type="scientific">Isoptericola peretonis</name>
    <dbReference type="NCBI Taxonomy" id="2918523"/>
    <lineage>
        <taxon>Bacteria</taxon>
        <taxon>Bacillati</taxon>
        <taxon>Actinomycetota</taxon>
        <taxon>Actinomycetes</taxon>
        <taxon>Micrococcales</taxon>
        <taxon>Promicromonosporaceae</taxon>
        <taxon>Isoptericola</taxon>
    </lineage>
</organism>
<keyword evidence="2" id="KW-1185">Reference proteome</keyword>
<dbReference type="InterPro" id="IPR023296">
    <property type="entry name" value="Glyco_hydro_beta-prop_sf"/>
</dbReference>